<evidence type="ECO:0000256" key="5">
    <source>
        <dbReference type="RuleBase" id="RU003860"/>
    </source>
</evidence>
<name>A0A8J4T5L6_9TREM</name>
<evidence type="ECO:0000256" key="1">
    <source>
        <dbReference type="ARBA" id="ARBA00004434"/>
    </source>
</evidence>
<evidence type="ECO:0000256" key="3">
    <source>
        <dbReference type="ARBA" id="ARBA00008135"/>
    </source>
</evidence>
<dbReference type="AlphaFoldDB" id="A0A8J4T5L6"/>
<dbReference type="SUPFAM" id="SSF81406">
    <property type="entry name" value="Mitochondrial cytochrome c oxidase subunit IV"/>
    <property type="match status" value="1"/>
</dbReference>
<dbReference type="InterPro" id="IPR002634">
    <property type="entry name" value="BolA"/>
</dbReference>
<dbReference type="SUPFAM" id="SSF82657">
    <property type="entry name" value="BolA-like"/>
    <property type="match status" value="1"/>
</dbReference>
<dbReference type="Pfam" id="PF02936">
    <property type="entry name" value="COX4"/>
    <property type="match status" value="1"/>
</dbReference>
<dbReference type="InterPro" id="IPR004203">
    <property type="entry name" value="Cyt_c_oxidase_su4_fam"/>
</dbReference>
<dbReference type="EMBL" id="LUCH01021648">
    <property type="protein sequence ID" value="KAF5394062.1"/>
    <property type="molecule type" value="Genomic_DNA"/>
</dbReference>
<dbReference type="GO" id="GO:0045277">
    <property type="term" value="C:respiratory chain complex IV"/>
    <property type="evidence" value="ECO:0007669"/>
    <property type="project" value="InterPro"/>
</dbReference>
<dbReference type="InterPro" id="IPR036639">
    <property type="entry name" value="Cyt_c_oxidase_su4_sf"/>
</dbReference>
<dbReference type="OrthoDB" id="186013at2759"/>
<dbReference type="Gene3D" id="3.30.300.90">
    <property type="entry name" value="BolA-like"/>
    <property type="match status" value="1"/>
</dbReference>
<comment type="caution">
    <text evidence="7">The sequence shown here is derived from an EMBL/GenBank/DDBJ whole genome shotgun (WGS) entry which is preliminary data.</text>
</comment>
<accession>A0A8J4T5L6</accession>
<dbReference type="Pfam" id="PF01722">
    <property type="entry name" value="BolA"/>
    <property type="match status" value="1"/>
</dbReference>
<keyword evidence="6" id="KW-1133">Transmembrane helix</keyword>
<proteinExistence type="inferred from homology"/>
<reference evidence="7" key="1">
    <citation type="submission" date="2019-05" db="EMBL/GenBank/DDBJ databases">
        <title>Annotation for the trematode Paragonimus heterotremus.</title>
        <authorList>
            <person name="Choi Y.-J."/>
        </authorList>
    </citation>
    <scope>NUCLEOTIDE SEQUENCE</scope>
    <source>
        <strain evidence="7">LC</strain>
    </source>
</reference>
<dbReference type="GO" id="GO:0005759">
    <property type="term" value="C:mitochondrial matrix"/>
    <property type="evidence" value="ECO:0007669"/>
    <property type="project" value="TreeGrafter"/>
</dbReference>
<keyword evidence="6" id="KW-0472">Membrane</keyword>
<comment type="similarity">
    <text evidence="3">Belongs to the cytochrome c oxidase IV family.</text>
</comment>
<keyword evidence="8" id="KW-1185">Reference proteome</keyword>
<comment type="subcellular location">
    <subcellularLocation>
        <location evidence="1">Mitochondrion inner membrane</location>
        <topology evidence="1">Single-pass membrane protein</topology>
    </subcellularLocation>
</comment>
<evidence type="ECO:0000313" key="8">
    <source>
        <dbReference type="Proteomes" id="UP000748531"/>
    </source>
</evidence>
<gene>
    <name evidence="7" type="ORF">PHET_12302</name>
</gene>
<dbReference type="PANTHER" id="PTHR46188">
    <property type="entry name" value="BOLA-LIKE PROTEIN 3"/>
    <property type="match status" value="1"/>
</dbReference>
<dbReference type="GO" id="GO:0005743">
    <property type="term" value="C:mitochondrial inner membrane"/>
    <property type="evidence" value="ECO:0007669"/>
    <property type="project" value="UniProtKB-SubCell"/>
</dbReference>
<evidence type="ECO:0000256" key="4">
    <source>
        <dbReference type="ARBA" id="ARBA00023128"/>
    </source>
</evidence>
<evidence type="ECO:0000313" key="7">
    <source>
        <dbReference type="EMBL" id="KAF5394062.1"/>
    </source>
</evidence>
<keyword evidence="6" id="KW-0812">Transmembrane</keyword>
<evidence type="ECO:0000256" key="2">
    <source>
        <dbReference type="ARBA" id="ARBA00005578"/>
    </source>
</evidence>
<protein>
    <submittedName>
        <fullName evidence="7">Cytochrome c oxidase subunit IV</fullName>
    </submittedName>
</protein>
<dbReference type="InterPro" id="IPR052275">
    <property type="entry name" value="Mt_Fe-S_assembly_factor"/>
</dbReference>
<feature type="transmembrane region" description="Helical" evidence="6">
    <location>
        <begin position="119"/>
        <end position="137"/>
    </location>
</feature>
<evidence type="ECO:0000256" key="6">
    <source>
        <dbReference type="SAM" id="Phobius"/>
    </source>
</evidence>
<dbReference type="InterPro" id="IPR036065">
    <property type="entry name" value="BolA-like_sf"/>
</dbReference>
<dbReference type="GO" id="GO:0006123">
    <property type="term" value="P:mitochondrial electron transport, cytochrome c to oxygen"/>
    <property type="evidence" value="ECO:0007669"/>
    <property type="project" value="InterPro"/>
</dbReference>
<sequence>MSLGCVYRSFSAVSRVSRVPQRYATSVLSPLEQKYFPHIGNREIVGFGRSGTLNYLDDINCPYPPIRFQNHTDEIAALRKKEEGPWSNLTLDEVKTLYRHSFCRTLEEAIAPHGLWKMGVGWGLAVVSVGCLLFVFVRTVAKCLRLFSTVGENAVASVLRRCFPRSRTIEVSDVSGGCGAMYRVFIESEDFHGMSVLAQHRAVKEALRKEIANMHGITIVTKD</sequence>
<keyword evidence="4" id="KW-0496">Mitochondrion</keyword>
<organism evidence="7 8">
    <name type="scientific">Paragonimus heterotremus</name>
    <dbReference type="NCBI Taxonomy" id="100268"/>
    <lineage>
        <taxon>Eukaryota</taxon>
        <taxon>Metazoa</taxon>
        <taxon>Spiralia</taxon>
        <taxon>Lophotrochozoa</taxon>
        <taxon>Platyhelminthes</taxon>
        <taxon>Trematoda</taxon>
        <taxon>Digenea</taxon>
        <taxon>Plagiorchiida</taxon>
        <taxon>Troglotremata</taxon>
        <taxon>Troglotrematidae</taxon>
        <taxon>Paragonimus</taxon>
    </lineage>
</organism>
<comment type="similarity">
    <text evidence="2 5">Belongs to the BolA/IbaG family.</text>
</comment>
<dbReference type="PANTHER" id="PTHR46188:SF1">
    <property type="entry name" value="BOLA-LIKE PROTEIN 3"/>
    <property type="match status" value="1"/>
</dbReference>
<dbReference type="Proteomes" id="UP000748531">
    <property type="component" value="Unassembled WGS sequence"/>
</dbReference>
<dbReference type="Gene3D" id="1.10.442.10">
    <property type="entry name" value="Cytochrome c oxidase subunit IV"/>
    <property type="match status" value="1"/>
</dbReference>